<dbReference type="EC" id="1.1.1.37" evidence="1"/>
<dbReference type="PANTHER" id="PTHR11540">
    <property type="entry name" value="MALATE AND LACTATE DEHYDROGENASE"/>
    <property type="match status" value="1"/>
</dbReference>
<keyword evidence="4 7" id="KW-0560">Oxidoreductase</keyword>
<name>A0ABQ7QJX6_PLUXY</name>
<dbReference type="PANTHER" id="PTHR11540:SF16">
    <property type="entry name" value="MALATE DEHYDROGENASE, MITOCHONDRIAL"/>
    <property type="match status" value="1"/>
</dbReference>
<keyword evidence="5" id="KW-0520">NAD</keyword>
<dbReference type="Gene3D" id="3.40.50.720">
    <property type="entry name" value="NAD(P)-binding Rossmann-like Domain"/>
    <property type="match status" value="1"/>
</dbReference>
<dbReference type="Proteomes" id="UP000823941">
    <property type="component" value="Chromosome 13"/>
</dbReference>
<dbReference type="Pfam" id="PF00056">
    <property type="entry name" value="Ldh_1_N"/>
    <property type="match status" value="1"/>
</dbReference>
<keyword evidence="11" id="KW-1185">Reference proteome</keyword>
<dbReference type="PIRSF" id="PIRSF000102">
    <property type="entry name" value="Lac_mal_DH"/>
    <property type="match status" value="1"/>
</dbReference>
<proteinExistence type="inferred from homology"/>
<dbReference type="SUPFAM" id="SSF51735">
    <property type="entry name" value="NAD(P)-binding Rossmann-fold domains"/>
    <property type="match status" value="1"/>
</dbReference>
<gene>
    <name evidence="10" type="ORF">JYU34_009595</name>
</gene>
<dbReference type="InterPro" id="IPR022383">
    <property type="entry name" value="Lactate/malate_DH_C"/>
</dbReference>
<evidence type="ECO:0000259" key="9">
    <source>
        <dbReference type="Pfam" id="PF02866"/>
    </source>
</evidence>
<accession>A0ABQ7QJX6</accession>
<evidence type="ECO:0000256" key="3">
    <source>
        <dbReference type="ARBA" id="ARBA00022532"/>
    </source>
</evidence>
<evidence type="ECO:0000256" key="1">
    <source>
        <dbReference type="ARBA" id="ARBA00012995"/>
    </source>
</evidence>
<dbReference type="InterPro" id="IPR036291">
    <property type="entry name" value="NAD(P)-bd_dom_sf"/>
</dbReference>
<dbReference type="Pfam" id="PF02866">
    <property type="entry name" value="Ldh_1_C"/>
    <property type="match status" value="1"/>
</dbReference>
<dbReference type="Gene3D" id="3.90.110.10">
    <property type="entry name" value="Lactate dehydrogenase/glycoside hydrolase, family 4, C-terminal"/>
    <property type="match status" value="1"/>
</dbReference>
<evidence type="ECO:0000313" key="11">
    <source>
        <dbReference type="Proteomes" id="UP000823941"/>
    </source>
</evidence>
<dbReference type="SUPFAM" id="SSF56327">
    <property type="entry name" value="LDH C-terminal domain-like"/>
    <property type="match status" value="1"/>
</dbReference>
<evidence type="ECO:0000256" key="6">
    <source>
        <dbReference type="ARBA" id="ARBA00048313"/>
    </source>
</evidence>
<evidence type="ECO:0000313" key="10">
    <source>
        <dbReference type="EMBL" id="KAG7305519.1"/>
    </source>
</evidence>
<comment type="catalytic activity">
    <reaction evidence="6">
        <text>(S)-malate + NAD(+) = oxaloacetate + NADH + H(+)</text>
        <dbReference type="Rhea" id="RHEA:21432"/>
        <dbReference type="ChEBI" id="CHEBI:15378"/>
        <dbReference type="ChEBI" id="CHEBI:15589"/>
        <dbReference type="ChEBI" id="CHEBI:16452"/>
        <dbReference type="ChEBI" id="CHEBI:57540"/>
        <dbReference type="ChEBI" id="CHEBI:57945"/>
        <dbReference type="EC" id="1.1.1.37"/>
    </reaction>
</comment>
<feature type="domain" description="Lactate/malate dehydrogenase N-terminal" evidence="8">
    <location>
        <begin position="28"/>
        <end position="169"/>
    </location>
</feature>
<dbReference type="EMBL" id="JAHIBW010000013">
    <property type="protein sequence ID" value="KAG7305519.1"/>
    <property type="molecule type" value="Genomic_DNA"/>
</dbReference>
<evidence type="ECO:0000256" key="2">
    <source>
        <dbReference type="ARBA" id="ARBA00016075"/>
    </source>
</evidence>
<evidence type="ECO:0000259" key="8">
    <source>
        <dbReference type="Pfam" id="PF00056"/>
    </source>
</evidence>
<dbReference type="InterPro" id="IPR001557">
    <property type="entry name" value="L-lactate/malate_DH"/>
</dbReference>
<feature type="domain" description="Lactate/malate dehydrogenase C-terminal" evidence="9">
    <location>
        <begin position="172"/>
        <end position="328"/>
    </location>
</feature>
<sequence length="341" mass="37287">MMLPFRSHCLLTSHITNALLRTPTRNVTVSVVGAASDVGSHVSLMLKQNPHVKHLHLYDDDLSVTAVGMELEAIPQGPELSIYSAPDLSEAIKKADLVVMLAKSYTPADKTSDQMLVTTAPEIQRLCKAFADNNPYAFLAISTNPINSVVPLAASLLRKYNAYNPLKLLGITQVDNARSRAIIATSLRVKPSTLDLPVICGHSEQTIVPLFSNLTVPNFTPDDPQSDWLTRLVRKTGADNRKTDNETLVLAWSITQFVLGVVTAIQGNRSLLSCFTENKNFGTKYFAGPTLLGGDGIVQLVEPFNMSEYEKNLLHCALPVLTRDIAVGETYFRDLDGSKAH</sequence>
<comment type="caution">
    <text evidence="10">The sequence shown here is derived from an EMBL/GenBank/DDBJ whole genome shotgun (WGS) entry which is preliminary data.</text>
</comment>
<evidence type="ECO:0000256" key="7">
    <source>
        <dbReference type="RuleBase" id="RU003369"/>
    </source>
</evidence>
<keyword evidence="3" id="KW-0816">Tricarboxylic acid cycle</keyword>
<dbReference type="InterPro" id="IPR015955">
    <property type="entry name" value="Lactate_DH/Glyco_Ohase_4_C"/>
</dbReference>
<reference evidence="10 11" key="1">
    <citation type="submission" date="2021-06" db="EMBL/GenBank/DDBJ databases">
        <title>A haploid diamondback moth (Plutella xylostella L.) genome assembly resolves 31 chromosomes and identifies a diamide resistance mutation.</title>
        <authorList>
            <person name="Ward C.M."/>
            <person name="Perry K.D."/>
            <person name="Baker G."/>
            <person name="Powis K."/>
            <person name="Heckel D.G."/>
            <person name="Baxter S.W."/>
        </authorList>
    </citation>
    <scope>NUCLEOTIDE SEQUENCE [LARGE SCALE GENOMIC DNA]</scope>
    <source>
        <strain evidence="10 11">LV</strain>
        <tissue evidence="10">Single pupa</tissue>
    </source>
</reference>
<comment type="similarity">
    <text evidence="7">Belongs to the LDH/MDH superfamily.</text>
</comment>
<organism evidence="10 11">
    <name type="scientific">Plutella xylostella</name>
    <name type="common">Diamondback moth</name>
    <name type="synonym">Plutella maculipennis</name>
    <dbReference type="NCBI Taxonomy" id="51655"/>
    <lineage>
        <taxon>Eukaryota</taxon>
        <taxon>Metazoa</taxon>
        <taxon>Ecdysozoa</taxon>
        <taxon>Arthropoda</taxon>
        <taxon>Hexapoda</taxon>
        <taxon>Insecta</taxon>
        <taxon>Pterygota</taxon>
        <taxon>Neoptera</taxon>
        <taxon>Endopterygota</taxon>
        <taxon>Lepidoptera</taxon>
        <taxon>Glossata</taxon>
        <taxon>Ditrysia</taxon>
        <taxon>Yponomeutoidea</taxon>
        <taxon>Plutellidae</taxon>
        <taxon>Plutella</taxon>
    </lineage>
</organism>
<evidence type="ECO:0000256" key="5">
    <source>
        <dbReference type="ARBA" id="ARBA00023027"/>
    </source>
</evidence>
<evidence type="ECO:0000256" key="4">
    <source>
        <dbReference type="ARBA" id="ARBA00023002"/>
    </source>
</evidence>
<dbReference type="InterPro" id="IPR001236">
    <property type="entry name" value="Lactate/malate_DH_N"/>
</dbReference>
<protein>
    <recommendedName>
        <fullName evidence="2">Malate dehydrogenase, mitochondrial</fullName>
        <ecNumber evidence="1">1.1.1.37</ecNumber>
    </recommendedName>
</protein>